<proteinExistence type="inferred from homology"/>
<dbReference type="InterPro" id="IPR001433">
    <property type="entry name" value="OxRdtase_FAD/NAD-bd"/>
</dbReference>
<comment type="catalytic activity">
    <reaction evidence="15 17">
        <text>2 nitric oxide + NADH + 2 O2 = 2 nitrate + NAD(+) + H(+)</text>
        <dbReference type="Rhea" id="RHEA:19469"/>
        <dbReference type="ChEBI" id="CHEBI:15378"/>
        <dbReference type="ChEBI" id="CHEBI:15379"/>
        <dbReference type="ChEBI" id="CHEBI:16480"/>
        <dbReference type="ChEBI" id="CHEBI:17632"/>
        <dbReference type="ChEBI" id="CHEBI:57540"/>
        <dbReference type="ChEBI" id="CHEBI:57945"/>
        <dbReference type="EC" id="1.14.12.17"/>
    </reaction>
</comment>
<dbReference type="FunFam" id="2.40.30.10:FF:000034">
    <property type="entry name" value="Flavohemoprotein"/>
    <property type="match status" value="1"/>
</dbReference>
<dbReference type="GO" id="GO:0046872">
    <property type="term" value="F:metal ion binding"/>
    <property type="evidence" value="ECO:0007669"/>
    <property type="project" value="UniProtKB-KW"/>
</dbReference>
<evidence type="ECO:0000256" key="1">
    <source>
        <dbReference type="ARBA" id="ARBA00006401"/>
    </source>
</evidence>
<keyword evidence="4 17" id="KW-0216">Detoxification</keyword>
<keyword evidence="10 17" id="KW-0521">NADP</keyword>
<feature type="binding site" description="proximal binding residue" evidence="17">
    <location>
        <position position="87"/>
    </location>
    <ligand>
        <name>heme b</name>
        <dbReference type="ChEBI" id="CHEBI:60344"/>
    </ligand>
    <ligandPart>
        <name>Fe</name>
        <dbReference type="ChEBI" id="CHEBI:18248"/>
    </ligandPart>
</feature>
<dbReference type="GO" id="GO:0005344">
    <property type="term" value="F:oxygen carrier activity"/>
    <property type="evidence" value="ECO:0007669"/>
    <property type="project" value="UniProtKB-UniRule"/>
</dbReference>
<dbReference type="HAMAP" id="MF_01252">
    <property type="entry name" value="Hmp"/>
    <property type="match status" value="1"/>
</dbReference>
<dbReference type="CDD" id="cd14781">
    <property type="entry name" value="FHb-globin_1"/>
    <property type="match status" value="1"/>
</dbReference>
<gene>
    <name evidence="17" type="primary">hmp</name>
    <name evidence="20" type="ordered locus">Caul_0856</name>
</gene>
<dbReference type="PANTHER" id="PTHR43396:SF3">
    <property type="entry name" value="FLAVOHEMOPROTEIN"/>
    <property type="match status" value="1"/>
</dbReference>
<dbReference type="SUPFAM" id="SSF63380">
    <property type="entry name" value="Riboflavin synthase domain-like"/>
    <property type="match status" value="1"/>
</dbReference>
<accession>B0SVE8</accession>
<dbReference type="Gene3D" id="3.40.50.80">
    <property type="entry name" value="Nucleotide-binding domain of ferredoxin-NADP reductase (FNR) module"/>
    <property type="match status" value="1"/>
</dbReference>
<evidence type="ECO:0000256" key="2">
    <source>
        <dbReference type="ARBA" id="ARBA00008414"/>
    </source>
</evidence>
<dbReference type="Pfam" id="PF00175">
    <property type="entry name" value="NAD_binding_1"/>
    <property type="match status" value="1"/>
</dbReference>
<dbReference type="FunFam" id="3.40.50.80:FF:000010">
    <property type="entry name" value="Flavohemoprotein"/>
    <property type="match status" value="1"/>
</dbReference>
<evidence type="ECO:0000313" key="20">
    <source>
        <dbReference type="EMBL" id="ABZ69987.1"/>
    </source>
</evidence>
<keyword evidence="12 17" id="KW-0408">Iron</keyword>
<feature type="binding site" evidence="17">
    <location>
        <begin position="207"/>
        <end position="210"/>
    </location>
    <ligand>
        <name>FAD</name>
        <dbReference type="ChEBI" id="CHEBI:57692"/>
    </ligand>
</feature>
<comment type="similarity">
    <text evidence="2 17">Belongs to the globin family. Two-domain flavohemoproteins subfamily.</text>
</comment>
<dbReference type="AlphaFoldDB" id="B0SVE8"/>
<dbReference type="PROSITE" id="PS01033">
    <property type="entry name" value="GLOBIN"/>
    <property type="match status" value="1"/>
</dbReference>
<dbReference type="eggNOG" id="COG1017">
    <property type="taxonomic scope" value="Bacteria"/>
</dbReference>
<dbReference type="InterPro" id="IPR017927">
    <property type="entry name" value="FAD-bd_FR_type"/>
</dbReference>
<dbReference type="PROSITE" id="PS51384">
    <property type="entry name" value="FAD_FR"/>
    <property type="match status" value="1"/>
</dbReference>
<evidence type="ECO:0000256" key="10">
    <source>
        <dbReference type="ARBA" id="ARBA00022857"/>
    </source>
</evidence>
<keyword evidence="11 17" id="KW-0560">Oxidoreductase</keyword>
<dbReference type="InterPro" id="IPR017938">
    <property type="entry name" value="Riboflavin_synthase-like_b-brl"/>
</dbReference>
<evidence type="ECO:0000259" key="19">
    <source>
        <dbReference type="PROSITE" id="PS51384"/>
    </source>
</evidence>
<evidence type="ECO:0000256" key="15">
    <source>
        <dbReference type="ARBA" id="ARBA00048649"/>
    </source>
</evidence>
<dbReference type="GO" id="GO:0046210">
    <property type="term" value="P:nitric oxide catabolic process"/>
    <property type="evidence" value="ECO:0007669"/>
    <property type="project" value="TreeGrafter"/>
</dbReference>
<feature type="site" description="Involved in heme-bound ligand stabilization and O-O bond activation" evidence="17">
    <location>
        <position position="32"/>
    </location>
</feature>
<comment type="caution">
    <text evidence="17">Lacks conserved residue(s) required for the propagation of feature annotation.</text>
</comment>
<dbReference type="GO" id="GO:0020037">
    <property type="term" value="F:heme binding"/>
    <property type="evidence" value="ECO:0007669"/>
    <property type="project" value="InterPro"/>
</dbReference>
<organism evidence="20">
    <name type="scientific">Caulobacter sp. (strain K31)</name>
    <dbReference type="NCBI Taxonomy" id="366602"/>
    <lineage>
        <taxon>Bacteria</taxon>
        <taxon>Pseudomonadati</taxon>
        <taxon>Pseudomonadota</taxon>
        <taxon>Alphaproteobacteria</taxon>
        <taxon>Caulobacterales</taxon>
        <taxon>Caulobacteraceae</taxon>
        <taxon>Caulobacter</taxon>
    </lineage>
</organism>
<dbReference type="InterPro" id="IPR012292">
    <property type="entry name" value="Globin/Proto"/>
</dbReference>
<dbReference type="InterPro" id="IPR008333">
    <property type="entry name" value="Cbr1-like_FAD-bd_dom"/>
</dbReference>
<dbReference type="NCBIfam" id="NF009805">
    <property type="entry name" value="PRK13289.1"/>
    <property type="match status" value="1"/>
</dbReference>
<feature type="domain" description="FAD-binding FR-type" evidence="19">
    <location>
        <begin position="154"/>
        <end position="258"/>
    </location>
</feature>
<dbReference type="SUPFAM" id="SSF52343">
    <property type="entry name" value="Ferredoxin reductase-like, C-terminal NADP-linked domain"/>
    <property type="match status" value="1"/>
</dbReference>
<feature type="site" description="Influences the redox potential of the prosthetic heme and FAD groups" evidence="17">
    <location>
        <position position="86"/>
    </location>
</feature>
<dbReference type="EC" id="1.14.12.17" evidence="17"/>
<dbReference type="KEGG" id="cak:Caul_0856"/>
<dbReference type="GO" id="GO:0009636">
    <property type="term" value="P:response to toxic substance"/>
    <property type="evidence" value="ECO:0007669"/>
    <property type="project" value="UniProtKB-KW"/>
</dbReference>
<comment type="similarity">
    <text evidence="1 17">In the C-terminal section; belongs to the flavoprotein pyridine nucleotide cytochrome reductase family.</text>
</comment>
<comment type="cofactor">
    <cofactor evidence="17">
        <name>FAD</name>
        <dbReference type="ChEBI" id="CHEBI:57692"/>
    </cofactor>
    <text evidence="17">Binds 1 FAD per subunit.</text>
</comment>
<keyword evidence="8 17" id="KW-0479">Metal-binding</keyword>
<evidence type="ECO:0000256" key="12">
    <source>
        <dbReference type="ARBA" id="ARBA00023004"/>
    </source>
</evidence>
<dbReference type="Gene3D" id="2.40.30.10">
    <property type="entry name" value="Translation factors"/>
    <property type="match status" value="1"/>
</dbReference>
<keyword evidence="13 17" id="KW-0520">NAD</keyword>
<dbReference type="GO" id="GO:0071500">
    <property type="term" value="P:cellular response to nitrosative stress"/>
    <property type="evidence" value="ECO:0007669"/>
    <property type="project" value="TreeGrafter"/>
</dbReference>
<evidence type="ECO:0000259" key="18">
    <source>
        <dbReference type="PROSITE" id="PS01033"/>
    </source>
</evidence>
<comment type="catalytic activity">
    <reaction evidence="16 17">
        <text>2 nitric oxide + NADPH + 2 O2 = 2 nitrate + NADP(+) + H(+)</text>
        <dbReference type="Rhea" id="RHEA:19465"/>
        <dbReference type="ChEBI" id="CHEBI:15378"/>
        <dbReference type="ChEBI" id="CHEBI:15379"/>
        <dbReference type="ChEBI" id="CHEBI:16480"/>
        <dbReference type="ChEBI" id="CHEBI:17632"/>
        <dbReference type="ChEBI" id="CHEBI:57783"/>
        <dbReference type="ChEBI" id="CHEBI:58349"/>
        <dbReference type="EC" id="1.14.12.17"/>
    </reaction>
</comment>
<feature type="region of interest" description="Reductase" evidence="17">
    <location>
        <begin position="151"/>
        <end position="409"/>
    </location>
</feature>
<dbReference type="InterPro" id="IPR023950">
    <property type="entry name" value="Hmp"/>
</dbReference>
<keyword evidence="3 17" id="KW-0813">Transport</keyword>
<dbReference type="Gene3D" id="1.10.490.10">
    <property type="entry name" value="Globins"/>
    <property type="match status" value="1"/>
</dbReference>
<evidence type="ECO:0000256" key="5">
    <source>
        <dbReference type="ARBA" id="ARBA00022617"/>
    </source>
</evidence>
<dbReference type="HOGENOM" id="CLU_003827_12_0_5"/>
<comment type="cofactor">
    <cofactor evidence="17">
        <name>heme b</name>
        <dbReference type="ChEBI" id="CHEBI:60344"/>
    </cofactor>
    <text evidence="17">Binds 1 heme b (iron(II)-protoporphyrin IX) group per subunit.</text>
</comment>
<dbReference type="PANTHER" id="PTHR43396">
    <property type="entry name" value="FLAVOHEMOPROTEIN"/>
    <property type="match status" value="1"/>
</dbReference>
<evidence type="ECO:0000256" key="13">
    <source>
        <dbReference type="ARBA" id="ARBA00023027"/>
    </source>
</evidence>
<evidence type="ECO:0000256" key="9">
    <source>
        <dbReference type="ARBA" id="ARBA00022827"/>
    </source>
</evidence>
<dbReference type="EMBL" id="CP000927">
    <property type="protein sequence ID" value="ABZ69987.1"/>
    <property type="molecule type" value="Genomic_DNA"/>
</dbReference>
<evidence type="ECO:0000256" key="17">
    <source>
        <dbReference type="HAMAP-Rule" id="MF_01252"/>
    </source>
</evidence>
<comment type="function">
    <text evidence="14 17">Is involved in NO detoxification in an aerobic process, termed nitric oxide dioxygenase (NOD) reaction that utilizes O(2) and NAD(P)H to convert NO to nitrate, which protects the bacterium from various noxious nitrogen compounds. Therefore, plays a central role in the inducible response to nitrosative stress.</text>
</comment>
<feature type="site" description="Influences the redox potential of the prosthetic heme and FAD groups" evidence="17">
    <location>
        <position position="398"/>
    </location>
</feature>
<keyword evidence="5 17" id="KW-0349">Heme</keyword>
<protein>
    <recommendedName>
        <fullName evidence="17">Flavohemoprotein</fullName>
    </recommendedName>
    <alternativeName>
        <fullName evidence="17">Flavohemoglobin</fullName>
    </alternativeName>
    <alternativeName>
        <fullName evidence="17">Hemoglobin-like protein</fullName>
    </alternativeName>
    <alternativeName>
        <fullName evidence="17">Nitric oxide dioxygenase</fullName>
        <shortName evidence="17">NO oxygenase</shortName>
        <shortName evidence="17">NOD</shortName>
        <ecNumber evidence="17">1.14.12.17</ecNumber>
    </alternativeName>
</protein>
<dbReference type="GO" id="GO:0071949">
    <property type="term" value="F:FAD binding"/>
    <property type="evidence" value="ECO:0007669"/>
    <property type="project" value="InterPro"/>
</dbReference>
<feature type="active site" description="Charge relay system" evidence="17">
    <location>
        <position position="97"/>
    </location>
</feature>
<evidence type="ECO:0000256" key="8">
    <source>
        <dbReference type="ARBA" id="ARBA00022723"/>
    </source>
</evidence>
<evidence type="ECO:0000256" key="3">
    <source>
        <dbReference type="ARBA" id="ARBA00022448"/>
    </source>
</evidence>
<feature type="binding site" evidence="17">
    <location>
        <begin position="271"/>
        <end position="276"/>
    </location>
    <ligand>
        <name>NADP(+)</name>
        <dbReference type="ChEBI" id="CHEBI:58349"/>
    </ligand>
</feature>
<reference evidence="20" key="1">
    <citation type="submission" date="2008-01" db="EMBL/GenBank/DDBJ databases">
        <title>Complete sequence of chromosome of Caulobacter sp. K31.</title>
        <authorList>
            <consortium name="US DOE Joint Genome Institute"/>
            <person name="Copeland A."/>
            <person name="Lucas S."/>
            <person name="Lapidus A."/>
            <person name="Barry K."/>
            <person name="Glavina del Rio T."/>
            <person name="Dalin E."/>
            <person name="Tice H."/>
            <person name="Pitluck S."/>
            <person name="Bruce D."/>
            <person name="Goodwin L."/>
            <person name="Thompson L.S."/>
            <person name="Brettin T."/>
            <person name="Detter J.C."/>
            <person name="Han C."/>
            <person name="Schmutz J."/>
            <person name="Larimer F."/>
            <person name="Land M."/>
            <person name="Hauser L."/>
            <person name="Kyrpides N."/>
            <person name="Kim E."/>
            <person name="Stephens C."/>
            <person name="Richardson P."/>
        </authorList>
    </citation>
    <scope>NUCLEOTIDE SEQUENCE [LARGE SCALE GENOMIC DNA]</scope>
    <source>
        <strain evidence="20">K31</strain>
    </source>
</reference>
<sequence>MAAALSADTIARVKATVPALAEHGVEITQAMYARLFQDDHIKALFNHANQSTGAQPKALAGAVLAYAQNIDNLGVVLPVVERIAQKHIGYNILAEHYPFVATALLGAIKDVLGDAATDEILAAWGEAYWFLADILIDREAKIRAQIETVDGGWTGWRDFVVAEKIRESAVITSFVLRPKDGGPVIPHKPGQYLTFRFDSPEVAGEKRNYSISAGPNDRSYRISVKREDLGAASRYLHDQIQVGDVLQATPPAGDFFLADQPARPVVLLSGGVGLTPMVSMVEHIAKQHPELEVHFVHGALNSDVHALDGHVRALDGHVRALAKDHGGVTVTTFYSDPLQGDRVGESHDIDGLITLDWLKANTPFADADFYLCGPKPFLRAFVNGLTGAGVPADRVHYEIFGPTDEAIAA</sequence>
<evidence type="ECO:0000256" key="11">
    <source>
        <dbReference type="ARBA" id="ARBA00023002"/>
    </source>
</evidence>
<dbReference type="Pfam" id="PF00970">
    <property type="entry name" value="FAD_binding_6"/>
    <property type="match status" value="1"/>
</dbReference>
<comment type="domain">
    <text evidence="17">Consists of two distinct domains; an N-terminal heme-containing oxygen-binding domain and a C-terminal reductase domain with binding sites for FAD and NAD(P)H.</text>
</comment>
<dbReference type="CDD" id="cd06184">
    <property type="entry name" value="flavohem_like_fad_nad_binding"/>
    <property type="match status" value="1"/>
</dbReference>
<evidence type="ECO:0000256" key="16">
    <source>
        <dbReference type="ARBA" id="ARBA00049433"/>
    </source>
</evidence>
<evidence type="ECO:0000256" key="7">
    <source>
        <dbReference type="ARBA" id="ARBA00022630"/>
    </source>
</evidence>
<name>B0SVE8_CAUSK</name>
<keyword evidence="9 17" id="KW-0274">FAD</keyword>
<dbReference type="eggNOG" id="COG1018">
    <property type="taxonomic scope" value="Bacteria"/>
</dbReference>
<dbReference type="FunFam" id="1.10.490.10:FF:000003">
    <property type="entry name" value="Flavohemoprotein"/>
    <property type="match status" value="1"/>
</dbReference>
<dbReference type="GO" id="GO:0008941">
    <property type="term" value="F:nitric oxide dioxygenase NAD(P)H activity"/>
    <property type="evidence" value="ECO:0007669"/>
    <property type="project" value="UniProtKB-UniRule"/>
</dbReference>
<dbReference type="InterPro" id="IPR009050">
    <property type="entry name" value="Globin-like_sf"/>
</dbReference>
<dbReference type="SUPFAM" id="SSF46458">
    <property type="entry name" value="Globin-like"/>
    <property type="match status" value="1"/>
</dbReference>
<dbReference type="InterPro" id="IPR000971">
    <property type="entry name" value="Globin"/>
</dbReference>
<evidence type="ECO:0000256" key="4">
    <source>
        <dbReference type="ARBA" id="ARBA00022575"/>
    </source>
</evidence>
<evidence type="ECO:0000256" key="6">
    <source>
        <dbReference type="ARBA" id="ARBA00022621"/>
    </source>
</evidence>
<dbReference type="PRINTS" id="PR00410">
    <property type="entry name" value="PHEHYDRXLASE"/>
</dbReference>
<feature type="binding site" evidence="17">
    <location>
        <position position="192"/>
    </location>
    <ligand>
        <name>FAD</name>
        <dbReference type="ChEBI" id="CHEBI:57692"/>
    </ligand>
</feature>
<feature type="active site" description="Charge relay system" evidence="17">
    <location>
        <position position="139"/>
    </location>
</feature>
<dbReference type="InterPro" id="IPR039261">
    <property type="entry name" value="FNR_nucleotide-bd"/>
</dbReference>
<dbReference type="OrthoDB" id="9786134at2"/>
<dbReference type="Pfam" id="PF00042">
    <property type="entry name" value="Globin"/>
    <property type="match status" value="1"/>
</dbReference>
<keyword evidence="7 17" id="KW-0285">Flavoprotein</keyword>
<dbReference type="STRING" id="366602.Caul_0856"/>
<keyword evidence="6 17" id="KW-0561">Oxygen transport</keyword>
<dbReference type="GO" id="GO:0019825">
    <property type="term" value="F:oxygen binding"/>
    <property type="evidence" value="ECO:0007669"/>
    <property type="project" value="InterPro"/>
</dbReference>
<feature type="domain" description="Globin" evidence="18">
    <location>
        <begin position="4"/>
        <end position="140"/>
    </location>
</feature>
<evidence type="ECO:0000256" key="14">
    <source>
        <dbReference type="ARBA" id="ARBA00025094"/>
    </source>
</evidence>